<evidence type="ECO:0000256" key="5">
    <source>
        <dbReference type="ARBA" id="ARBA00022490"/>
    </source>
</evidence>
<dbReference type="FunFam" id="1.20.960.40:FF:000002">
    <property type="entry name" value="LisH domain-containing protein FOPNL"/>
    <property type="match status" value="1"/>
</dbReference>
<feature type="domain" description="FGFR1 oncogene partner (FOP) N-terminal dimerisation" evidence="13">
    <location>
        <begin position="65"/>
        <end position="128"/>
    </location>
</feature>
<keyword evidence="8" id="KW-0966">Cell projection</keyword>
<dbReference type="GO" id="GO:0034453">
    <property type="term" value="P:microtubule anchoring"/>
    <property type="evidence" value="ECO:0007669"/>
    <property type="project" value="InterPro"/>
</dbReference>
<evidence type="ECO:0000259" key="13">
    <source>
        <dbReference type="Pfam" id="PF09398"/>
    </source>
</evidence>
<evidence type="ECO:0000313" key="14">
    <source>
        <dbReference type="EMBL" id="CEK87421.1"/>
    </source>
</evidence>
<dbReference type="GO" id="GO:0060271">
    <property type="term" value="P:cilium assembly"/>
    <property type="evidence" value="ECO:0007669"/>
    <property type="project" value="TreeGrafter"/>
</dbReference>
<evidence type="ECO:0000256" key="10">
    <source>
        <dbReference type="ARBA" id="ARBA00070736"/>
    </source>
</evidence>
<evidence type="ECO:0000256" key="9">
    <source>
        <dbReference type="ARBA" id="ARBA00055043"/>
    </source>
</evidence>
<evidence type="ECO:0000256" key="11">
    <source>
        <dbReference type="ARBA" id="ARBA00076755"/>
    </source>
</evidence>
<evidence type="ECO:0000256" key="7">
    <source>
        <dbReference type="ARBA" id="ARBA00023212"/>
    </source>
</evidence>
<dbReference type="GO" id="GO:0036064">
    <property type="term" value="C:ciliary basal body"/>
    <property type="evidence" value="ECO:0007669"/>
    <property type="project" value="TreeGrafter"/>
</dbReference>
<reference evidence="14" key="1">
    <citation type="submission" date="2014-12" db="EMBL/GenBank/DDBJ databases">
        <title>Insight into the proteome of Arion vulgaris.</title>
        <authorList>
            <person name="Aradska J."/>
            <person name="Bulat T."/>
            <person name="Smidak R."/>
            <person name="Sarate P."/>
            <person name="Gangsoo J."/>
            <person name="Sialana F."/>
            <person name="Bilban M."/>
            <person name="Lubec G."/>
        </authorList>
    </citation>
    <scope>NUCLEOTIDE SEQUENCE</scope>
    <source>
        <tissue evidence="14">Skin</tissue>
    </source>
</reference>
<comment type="subcellular location">
    <subcellularLocation>
        <location evidence="1">Cytoplasm</location>
        <location evidence="1">Cytoskeleton</location>
        <location evidence="1">Cilium basal body</location>
    </subcellularLocation>
    <subcellularLocation>
        <location evidence="3">Cytoplasm</location>
        <location evidence="3">Cytoskeleton</location>
        <location evidence="3">Microtubule organizing center</location>
        <location evidence="3">Centrosome</location>
        <location evidence="3">Centriolar satellite</location>
    </subcellularLocation>
    <subcellularLocation>
        <location evidence="2">Cytoplasmic granule</location>
    </subcellularLocation>
</comment>
<evidence type="ECO:0000256" key="6">
    <source>
        <dbReference type="ARBA" id="ARBA00022794"/>
    </source>
</evidence>
<evidence type="ECO:0000256" key="4">
    <source>
        <dbReference type="ARBA" id="ARBA00005385"/>
    </source>
</evidence>
<keyword evidence="7" id="KW-0206">Cytoskeleton</keyword>
<organism evidence="14">
    <name type="scientific">Arion vulgaris</name>
    <dbReference type="NCBI Taxonomy" id="1028688"/>
    <lineage>
        <taxon>Eukaryota</taxon>
        <taxon>Metazoa</taxon>
        <taxon>Spiralia</taxon>
        <taxon>Lophotrochozoa</taxon>
        <taxon>Mollusca</taxon>
        <taxon>Gastropoda</taxon>
        <taxon>Heterobranchia</taxon>
        <taxon>Euthyneura</taxon>
        <taxon>Panpulmonata</taxon>
        <taxon>Eupulmonata</taxon>
        <taxon>Stylommatophora</taxon>
        <taxon>Helicina</taxon>
        <taxon>Arionoidea</taxon>
        <taxon>Arionidae</taxon>
        <taxon>Arion</taxon>
    </lineage>
</organism>
<dbReference type="EMBL" id="HACG01040556">
    <property type="protein sequence ID" value="CEK87421.1"/>
    <property type="molecule type" value="Transcribed_RNA"/>
</dbReference>
<dbReference type="InterPro" id="IPR018993">
    <property type="entry name" value="FOP_dimerisation-dom_N"/>
</dbReference>
<comment type="function">
    <text evidence="9">Involved in the biogenesis of cilia. Required for the recruitment of PLK1 to centrosomes and S phase progression.</text>
</comment>
<dbReference type="Gene3D" id="1.20.960.40">
    <property type="match status" value="1"/>
</dbReference>
<dbReference type="AlphaFoldDB" id="A0A0B7B559"/>
<dbReference type="Pfam" id="PF09398">
    <property type="entry name" value="FOP_dimer"/>
    <property type="match status" value="1"/>
</dbReference>
<keyword evidence="5" id="KW-0963">Cytoplasm</keyword>
<evidence type="ECO:0000256" key="2">
    <source>
        <dbReference type="ARBA" id="ARBA00004463"/>
    </source>
</evidence>
<evidence type="ECO:0000256" key="12">
    <source>
        <dbReference type="ARBA" id="ARBA00081996"/>
    </source>
</evidence>
<evidence type="ECO:0000256" key="3">
    <source>
        <dbReference type="ARBA" id="ARBA00004607"/>
    </source>
</evidence>
<proteinExistence type="inferred from homology"/>
<sequence>MHVILVFNTFTTKREKMASSHDLKEVLKESLENRGSLAEIKARLRAEVFTALDDPSEMKPAISNDNLLIFELIREFLDYNHCKYSTSVLVSEVGLPKVPLDREFLRHELNIVEDAPSKSVPLLYSLVSSYKDNNMDRVPKVQGFTKSLDNLRATSTTHKVTSDNYESVPVIVKGGKL</sequence>
<name>A0A0B7B559_9EUPU</name>
<dbReference type="PANTHER" id="PTHR15431">
    <property type="entry name" value="FGFR1 ONCOGENE PARTNER/LISH DOMAIN-CONTAINING PROTEIN"/>
    <property type="match status" value="1"/>
</dbReference>
<comment type="similarity">
    <text evidence="4">Belongs to the CEP43 family.</text>
</comment>
<gene>
    <name evidence="14" type="primary">ORF159128</name>
</gene>
<protein>
    <recommendedName>
        <fullName evidence="10">Centrosomal protein 20</fullName>
    </recommendedName>
    <alternativeName>
        <fullName evidence="11">FGFR1OP N-terminal-like protein</fullName>
    </alternativeName>
    <alternativeName>
        <fullName evidence="12">LisH domain-containing protein FOPNL</fullName>
    </alternativeName>
</protein>
<accession>A0A0B7B559</accession>
<evidence type="ECO:0000256" key="1">
    <source>
        <dbReference type="ARBA" id="ARBA00004120"/>
    </source>
</evidence>
<dbReference type="GO" id="GO:0031514">
    <property type="term" value="C:motile cilium"/>
    <property type="evidence" value="ECO:0007669"/>
    <property type="project" value="TreeGrafter"/>
</dbReference>
<keyword evidence="6" id="KW-0970">Cilium biogenesis/degradation</keyword>
<evidence type="ECO:0000256" key="8">
    <source>
        <dbReference type="ARBA" id="ARBA00023273"/>
    </source>
</evidence>
<dbReference type="GO" id="GO:0034451">
    <property type="term" value="C:centriolar satellite"/>
    <property type="evidence" value="ECO:0007669"/>
    <property type="project" value="UniProtKB-SubCell"/>
</dbReference>
<dbReference type="PANTHER" id="PTHR15431:SF19">
    <property type="entry name" value="CENTROSOMAL PROTEIN 20-RELATED"/>
    <property type="match status" value="1"/>
</dbReference>